<dbReference type="InterPro" id="IPR036056">
    <property type="entry name" value="Fibrinogen-like_C"/>
</dbReference>
<evidence type="ECO:0000256" key="1">
    <source>
        <dbReference type="ARBA" id="ARBA00004613"/>
    </source>
</evidence>
<comment type="subcellular location">
    <subcellularLocation>
        <location evidence="1">Secreted</location>
    </subcellularLocation>
</comment>
<feature type="domain" description="Fibrillar collagen NC1" evidence="6">
    <location>
        <begin position="1"/>
        <end position="214"/>
    </location>
</feature>
<sequence>MPVLTYCHLEERSCSDIKAQNPRATSGSYVIDPDGDGGNEPFTVFCDMADKNGVGVTVVGHDSEARTLVDGYEGPGSYVKYITYTATGLTDVAQLAVLADVSAHCEQFIKYECYRALLFRDDECWWVSRDNEKMIYWGGARPDDYKKCACGVTSPNSCVDPNYGCNCEMNDATWREDSGLLTEKSQLPVMELRFGDTGGSSERGYHTLGKFKCYEKFFPVAKSCPRSLARVTSSCFAKKMLCKMRIFLALNVSLSEEKLTHLLCNDFPCFTPRKEWVNKVNLSSFELENFFKFVQAKQLDATTMFTYSHANTPLGQSERPYYLSYFVKRSCSDIKAQNPRATSGSYVIDPDGDGGNEPFTVFCDMADKNGVGVTVVGHDSEARTLVDGYEGPGSYVKYITYTATGLTDVAQLAVLADVSAHCEQFIKYECYRALLFRDDECWWVSRDNEKMIYWGGARPDDYKKCACGVTSPNSCVDPNYGCNCEMNDATWREDSGLLTEKSQLPVMELRFGDTGGSSERGYHTLGKFKCYG</sequence>
<dbReference type="EMBL" id="CALNXI010001392">
    <property type="protein sequence ID" value="CAH3167495.1"/>
    <property type="molecule type" value="Genomic_DNA"/>
</dbReference>
<feature type="domain" description="Fibrinogen C-terminal" evidence="5">
    <location>
        <begin position="322"/>
        <end position="378"/>
    </location>
</feature>
<feature type="domain" description="Fibrillar collagen NC1" evidence="6">
    <location>
        <begin position="297"/>
        <end position="531"/>
    </location>
</feature>
<dbReference type="SUPFAM" id="SSF56496">
    <property type="entry name" value="Fibrinogen C-terminal domain-like"/>
    <property type="match status" value="2"/>
</dbReference>
<accession>A0ABN8QMT8</accession>
<dbReference type="InterPro" id="IPR000885">
    <property type="entry name" value="Fib_collagen_C"/>
</dbReference>
<evidence type="ECO:0000256" key="2">
    <source>
        <dbReference type="ARBA" id="ARBA00022525"/>
    </source>
</evidence>
<dbReference type="PROSITE" id="PS51406">
    <property type="entry name" value="FIBRINOGEN_C_2"/>
    <property type="match status" value="2"/>
</dbReference>
<evidence type="ECO:0000313" key="7">
    <source>
        <dbReference type="EMBL" id="CAH3167495.1"/>
    </source>
</evidence>
<comment type="caution">
    <text evidence="7">The sequence shown here is derived from an EMBL/GenBank/DDBJ whole genome shotgun (WGS) entry which is preliminary data.</text>
</comment>
<dbReference type="NCBIfam" id="NF040941">
    <property type="entry name" value="GGGWT_bact"/>
    <property type="match status" value="2"/>
</dbReference>
<evidence type="ECO:0008006" key="9">
    <source>
        <dbReference type="Google" id="ProtNLM"/>
    </source>
</evidence>
<dbReference type="Gene3D" id="2.60.120.1000">
    <property type="match status" value="2"/>
</dbReference>
<dbReference type="Proteomes" id="UP001159427">
    <property type="component" value="Unassembled WGS sequence"/>
</dbReference>
<dbReference type="Pfam" id="PF01410">
    <property type="entry name" value="COLFI"/>
    <property type="match status" value="2"/>
</dbReference>
<dbReference type="PROSITE" id="PS51461">
    <property type="entry name" value="NC1_FIB"/>
    <property type="match status" value="2"/>
</dbReference>
<name>A0ABN8QMT8_9CNID</name>
<evidence type="ECO:0000256" key="4">
    <source>
        <dbReference type="ARBA" id="ARBA00023157"/>
    </source>
</evidence>
<keyword evidence="3" id="KW-0176">Collagen</keyword>
<evidence type="ECO:0000313" key="8">
    <source>
        <dbReference type="Proteomes" id="UP001159427"/>
    </source>
</evidence>
<keyword evidence="8" id="KW-1185">Reference proteome</keyword>
<proteinExistence type="predicted"/>
<dbReference type="PANTHER" id="PTHR16146:SF46">
    <property type="entry name" value="INTELECTIN-1A-RELATED"/>
    <property type="match status" value="1"/>
</dbReference>
<keyword evidence="4" id="KW-1015">Disulfide bond</keyword>
<organism evidence="7 8">
    <name type="scientific">Porites evermanni</name>
    <dbReference type="NCBI Taxonomy" id="104178"/>
    <lineage>
        <taxon>Eukaryota</taxon>
        <taxon>Metazoa</taxon>
        <taxon>Cnidaria</taxon>
        <taxon>Anthozoa</taxon>
        <taxon>Hexacorallia</taxon>
        <taxon>Scleractinia</taxon>
        <taxon>Fungiina</taxon>
        <taxon>Poritidae</taxon>
        <taxon>Porites</taxon>
    </lineage>
</organism>
<evidence type="ECO:0000256" key="3">
    <source>
        <dbReference type="ARBA" id="ARBA00023119"/>
    </source>
</evidence>
<gene>
    <name evidence="7" type="ORF">PEVE_00006079</name>
</gene>
<keyword evidence="2" id="KW-0964">Secreted</keyword>
<evidence type="ECO:0000259" key="6">
    <source>
        <dbReference type="PROSITE" id="PS51461"/>
    </source>
</evidence>
<reference evidence="7 8" key="1">
    <citation type="submission" date="2022-05" db="EMBL/GenBank/DDBJ databases">
        <authorList>
            <consortium name="Genoscope - CEA"/>
            <person name="William W."/>
        </authorList>
    </citation>
    <scope>NUCLEOTIDE SEQUENCE [LARGE SCALE GENOMIC DNA]</scope>
</reference>
<protein>
    <recommendedName>
        <fullName evidence="9">Contactin-associated protein-like 2</fullName>
    </recommendedName>
</protein>
<evidence type="ECO:0000259" key="5">
    <source>
        <dbReference type="PROSITE" id="PS51406"/>
    </source>
</evidence>
<feature type="domain" description="Fibrinogen C-terminal" evidence="5">
    <location>
        <begin position="5"/>
        <end position="61"/>
    </location>
</feature>
<dbReference type="InterPro" id="IPR002181">
    <property type="entry name" value="Fibrinogen_a/b/g_C_dom"/>
</dbReference>
<dbReference type="PANTHER" id="PTHR16146">
    <property type="entry name" value="INTELECTIN"/>
    <property type="match status" value="1"/>
</dbReference>